<name>A0A9P8PK07_WICPI</name>
<reference evidence="1" key="2">
    <citation type="submission" date="2021-01" db="EMBL/GenBank/DDBJ databases">
        <authorList>
            <person name="Schikora-Tamarit M.A."/>
        </authorList>
    </citation>
    <scope>NUCLEOTIDE SEQUENCE</scope>
    <source>
        <strain evidence="1">CBS2887</strain>
    </source>
</reference>
<evidence type="ECO:0000313" key="1">
    <source>
        <dbReference type="EMBL" id="KAH3673237.1"/>
    </source>
</evidence>
<protein>
    <submittedName>
        <fullName evidence="1">Uncharacterized protein</fullName>
    </submittedName>
</protein>
<organism evidence="1 2">
    <name type="scientific">Wickerhamomyces pijperi</name>
    <name type="common">Yeast</name>
    <name type="synonym">Pichia pijperi</name>
    <dbReference type="NCBI Taxonomy" id="599730"/>
    <lineage>
        <taxon>Eukaryota</taxon>
        <taxon>Fungi</taxon>
        <taxon>Dikarya</taxon>
        <taxon>Ascomycota</taxon>
        <taxon>Saccharomycotina</taxon>
        <taxon>Saccharomycetes</taxon>
        <taxon>Phaffomycetales</taxon>
        <taxon>Wickerhamomycetaceae</taxon>
        <taxon>Wickerhamomyces</taxon>
    </lineage>
</organism>
<proteinExistence type="predicted"/>
<dbReference type="EMBL" id="JAEUBG010005684">
    <property type="protein sequence ID" value="KAH3673237.1"/>
    <property type="molecule type" value="Genomic_DNA"/>
</dbReference>
<reference evidence="1" key="1">
    <citation type="journal article" date="2021" name="Open Biol.">
        <title>Shared evolutionary footprints suggest mitochondrial oxidative damage underlies multiple complex I losses in fungi.</title>
        <authorList>
            <person name="Schikora-Tamarit M.A."/>
            <person name="Marcet-Houben M."/>
            <person name="Nosek J."/>
            <person name="Gabaldon T."/>
        </authorList>
    </citation>
    <scope>NUCLEOTIDE SEQUENCE</scope>
    <source>
        <strain evidence="1">CBS2887</strain>
    </source>
</reference>
<keyword evidence="2" id="KW-1185">Reference proteome</keyword>
<evidence type="ECO:0000313" key="2">
    <source>
        <dbReference type="Proteomes" id="UP000774326"/>
    </source>
</evidence>
<sequence length="329" mass="37577">MDQLTRIRFTNPQITSIKSDLSISSVRIASFDTLPANSKCISIRQIVALQSYWGTQKTHICSILIQLTSWAGTSPNSKATLDDFIKDFIRINYDYTKDPNVLIEFESLTFFSLKPFREDPRLISETLLLLMIINRQLFFVESINGVENFHPNSPFVISIFLQNLFNQHYIRKMMITEDCTTIIMPISNLKEDDISEFVNTKVIFKISKNEETSETELVEQKPLSFLITSTSASNKIKGSDVWYRLGGSNERFHSQSRDDLVGYPKYGVITPKDKIGVCAQPKEKLLRHVIKLIAQSKTRISSGSQITRNLLGRTNDPSDVFKDFWGSLP</sequence>
<gene>
    <name evidence="1" type="ORF">WICPIJ_009856</name>
</gene>
<comment type="caution">
    <text evidence="1">The sequence shown here is derived from an EMBL/GenBank/DDBJ whole genome shotgun (WGS) entry which is preliminary data.</text>
</comment>
<dbReference type="Proteomes" id="UP000774326">
    <property type="component" value="Unassembled WGS sequence"/>
</dbReference>
<dbReference type="AlphaFoldDB" id="A0A9P8PK07"/>
<accession>A0A9P8PK07</accession>